<accession>X1B605</accession>
<sequence>MLEKIFGRTTSVNIVDAFLGRENRGRWMTLREVGRRSHINPGTISRSIHILVENGILLEERPSKRIRIFKLNMENKHVPILIEFYERLLKTERRGKKVP</sequence>
<protein>
    <recommendedName>
        <fullName evidence="2">HTH marR-type domain-containing protein</fullName>
    </recommendedName>
</protein>
<gene>
    <name evidence="1" type="ORF">S01H4_42406</name>
</gene>
<dbReference type="SUPFAM" id="SSF46785">
    <property type="entry name" value="Winged helix' DNA-binding domain"/>
    <property type="match status" value="1"/>
</dbReference>
<reference evidence="1" key="1">
    <citation type="journal article" date="2014" name="Front. Microbiol.">
        <title>High frequency of phylogenetically diverse reductive dehalogenase-homologous genes in deep subseafloor sedimentary metagenomes.</title>
        <authorList>
            <person name="Kawai M."/>
            <person name="Futagami T."/>
            <person name="Toyoda A."/>
            <person name="Takaki Y."/>
            <person name="Nishi S."/>
            <person name="Hori S."/>
            <person name="Arai W."/>
            <person name="Tsubouchi T."/>
            <person name="Morono Y."/>
            <person name="Uchiyama I."/>
            <person name="Ito T."/>
            <person name="Fujiyama A."/>
            <person name="Inagaki F."/>
            <person name="Takami H."/>
        </authorList>
    </citation>
    <scope>NUCLEOTIDE SEQUENCE</scope>
    <source>
        <strain evidence="1">Expedition CK06-06</strain>
    </source>
</reference>
<comment type="caution">
    <text evidence="1">The sequence shown here is derived from an EMBL/GenBank/DDBJ whole genome shotgun (WGS) entry which is preliminary data.</text>
</comment>
<name>X1B605_9ZZZZ</name>
<organism evidence="1">
    <name type="scientific">marine sediment metagenome</name>
    <dbReference type="NCBI Taxonomy" id="412755"/>
    <lineage>
        <taxon>unclassified sequences</taxon>
        <taxon>metagenomes</taxon>
        <taxon>ecological metagenomes</taxon>
    </lineage>
</organism>
<evidence type="ECO:0008006" key="2">
    <source>
        <dbReference type="Google" id="ProtNLM"/>
    </source>
</evidence>
<dbReference type="EMBL" id="BART01023281">
    <property type="protein sequence ID" value="GAG91169.1"/>
    <property type="molecule type" value="Genomic_DNA"/>
</dbReference>
<dbReference type="AlphaFoldDB" id="X1B605"/>
<evidence type="ECO:0000313" key="1">
    <source>
        <dbReference type="EMBL" id="GAG91169.1"/>
    </source>
</evidence>
<dbReference type="InterPro" id="IPR036390">
    <property type="entry name" value="WH_DNA-bd_sf"/>
</dbReference>
<proteinExistence type="predicted"/>